<dbReference type="SUPFAM" id="SSF52540">
    <property type="entry name" value="P-loop containing nucleoside triphosphate hydrolases"/>
    <property type="match status" value="1"/>
</dbReference>
<dbReference type="InterPro" id="IPR003593">
    <property type="entry name" value="AAA+_ATPase"/>
</dbReference>
<dbReference type="AlphaFoldDB" id="K6XGV3"/>
<reference evidence="6 7" key="1">
    <citation type="submission" date="2012-08" db="EMBL/GenBank/DDBJ databases">
        <title>Whole genome shotgun sequence of Kineosphaera limosa NBRC 100340.</title>
        <authorList>
            <person name="Yoshida I."/>
            <person name="Isaki S."/>
            <person name="Hosoyama A."/>
            <person name="Tsuchikane K."/>
            <person name="Katsumata H."/>
            <person name="Ando Y."/>
            <person name="Ohji S."/>
            <person name="Hamada M."/>
            <person name="Tamura T."/>
            <person name="Yamazoe A."/>
            <person name="Yamazaki S."/>
            <person name="Fujita N."/>
        </authorList>
    </citation>
    <scope>NUCLEOTIDE SEQUENCE [LARGE SCALE GENOMIC DNA]</scope>
    <source>
        <strain evidence="6 7">NBRC 100340</strain>
    </source>
</reference>
<dbReference type="STRING" id="1184609.KILIM_098_00130"/>
<evidence type="ECO:0000256" key="1">
    <source>
        <dbReference type="ARBA" id="ARBA00006914"/>
    </source>
</evidence>
<keyword evidence="7" id="KW-1185">Reference proteome</keyword>
<evidence type="ECO:0000256" key="4">
    <source>
        <dbReference type="SAM" id="MobiDB-lite"/>
    </source>
</evidence>
<organism evidence="6 7">
    <name type="scientific">Kineosphaera limosa NBRC 100340</name>
    <dbReference type="NCBI Taxonomy" id="1184609"/>
    <lineage>
        <taxon>Bacteria</taxon>
        <taxon>Bacillati</taxon>
        <taxon>Actinomycetota</taxon>
        <taxon>Actinomycetes</taxon>
        <taxon>Micrococcales</taxon>
        <taxon>Dermatophilaceae</taxon>
        <taxon>Kineosphaera</taxon>
    </lineage>
</organism>
<evidence type="ECO:0000313" key="6">
    <source>
        <dbReference type="EMBL" id="GAB98074.1"/>
    </source>
</evidence>
<comment type="caution">
    <text evidence="6">The sequence shown here is derived from an EMBL/GenBank/DDBJ whole genome shotgun (WGS) entry which is preliminary data.</text>
</comment>
<dbReference type="InterPro" id="IPR003959">
    <property type="entry name" value="ATPase_AAA_core"/>
</dbReference>
<evidence type="ECO:0000256" key="3">
    <source>
        <dbReference type="ARBA" id="ARBA00022840"/>
    </source>
</evidence>
<dbReference type="eggNOG" id="COG1222">
    <property type="taxonomic scope" value="Bacteria"/>
</dbReference>
<keyword evidence="2" id="KW-0547">Nucleotide-binding</keyword>
<dbReference type="InterPro" id="IPR050221">
    <property type="entry name" value="26S_Proteasome_ATPase"/>
</dbReference>
<dbReference type="CDD" id="cd19481">
    <property type="entry name" value="RecA-like_protease"/>
    <property type="match status" value="1"/>
</dbReference>
<feature type="compositionally biased region" description="Low complexity" evidence="4">
    <location>
        <begin position="479"/>
        <end position="489"/>
    </location>
</feature>
<dbReference type="InterPro" id="IPR027417">
    <property type="entry name" value="P-loop_NTPase"/>
</dbReference>
<name>K6XGV3_9MICO</name>
<dbReference type="SMART" id="SM00382">
    <property type="entry name" value="AAA"/>
    <property type="match status" value="1"/>
</dbReference>
<protein>
    <submittedName>
        <fullName evidence="6">Putative ATPase</fullName>
    </submittedName>
</protein>
<dbReference type="RefSeq" id="WP_006594606.1">
    <property type="nucleotide sequence ID" value="NZ_BAHD01000098.1"/>
</dbReference>
<evidence type="ECO:0000256" key="2">
    <source>
        <dbReference type="ARBA" id="ARBA00022741"/>
    </source>
</evidence>
<dbReference type="OrthoDB" id="9809379at2"/>
<keyword evidence="3" id="KW-0067">ATP-binding</keyword>
<dbReference type="Proteomes" id="UP000008366">
    <property type="component" value="Unassembled WGS sequence"/>
</dbReference>
<dbReference type="PANTHER" id="PTHR23073">
    <property type="entry name" value="26S PROTEASOME REGULATORY SUBUNIT"/>
    <property type="match status" value="1"/>
</dbReference>
<dbReference type="GO" id="GO:0016887">
    <property type="term" value="F:ATP hydrolysis activity"/>
    <property type="evidence" value="ECO:0007669"/>
    <property type="project" value="InterPro"/>
</dbReference>
<comment type="similarity">
    <text evidence="1">Belongs to the AAA ATPase family.</text>
</comment>
<dbReference type="Gene3D" id="1.10.8.60">
    <property type="match status" value="1"/>
</dbReference>
<feature type="domain" description="AAA+ ATPase" evidence="5">
    <location>
        <begin position="252"/>
        <end position="379"/>
    </location>
</feature>
<accession>K6XGV3</accession>
<feature type="compositionally biased region" description="Acidic residues" evidence="4">
    <location>
        <begin position="466"/>
        <end position="478"/>
    </location>
</feature>
<dbReference type="GO" id="GO:0005524">
    <property type="term" value="F:ATP binding"/>
    <property type="evidence" value="ECO:0007669"/>
    <property type="project" value="UniProtKB-KW"/>
</dbReference>
<evidence type="ECO:0000259" key="5">
    <source>
        <dbReference type="SMART" id="SM00382"/>
    </source>
</evidence>
<feature type="region of interest" description="Disordered" evidence="4">
    <location>
        <begin position="460"/>
        <end position="502"/>
    </location>
</feature>
<sequence>MNQPQGGGDPALQDFFADFRKVVEYAHQSTQVGTGKPFAEALSEHLGAPAGEHAVVTENVRNHRFADWDIAMAMLAQRDPDAGELGIGGGDMRYHQTLADFIAGTHGTFPVARVDYVSVPVGPEEYRQAIGFGMRLFRYEGTPVGVFQRSGNPRYGQDRASIEVVCADGAVATKLLNEARELSIEHSALRGQVIAFESSGYGAEAEGITFVPRPNVTATEVILPPVALERIVGHVNGVAEHADMLRRYGQHLKRGLLLYGPPGTGKTHTVRHLISRCEQHTVVLLAGETLAYVSMAAKLARALSPAIVVLEDCDLVAEDRGMSPTGRPLLFEVLDAMDGLDADADVTFLLTTNRVRTLERALVQRPGRVDLAVEVPLPDLEGRRRLLELYRANVEYSPAALEDAAVRTEGMTASFTKELMRRAALAAALDGVEPDDKHLRIALDALLSHAEALTRALLGEGRDGSEDGDPWGGDDPDDPTGFGMDPTGGYSSVIVAEGEQSP</sequence>
<proteinExistence type="inferred from homology"/>
<dbReference type="Pfam" id="PF00004">
    <property type="entry name" value="AAA"/>
    <property type="match status" value="1"/>
</dbReference>
<dbReference type="EMBL" id="BAHD01000098">
    <property type="protein sequence ID" value="GAB98074.1"/>
    <property type="molecule type" value="Genomic_DNA"/>
</dbReference>
<dbReference type="Gene3D" id="3.40.50.300">
    <property type="entry name" value="P-loop containing nucleotide triphosphate hydrolases"/>
    <property type="match status" value="1"/>
</dbReference>
<evidence type="ECO:0000313" key="7">
    <source>
        <dbReference type="Proteomes" id="UP000008366"/>
    </source>
</evidence>
<gene>
    <name evidence="6" type="ORF">KILIM_098_00130</name>
</gene>